<evidence type="ECO:0000256" key="6">
    <source>
        <dbReference type="ARBA" id="ARBA00023136"/>
    </source>
</evidence>
<feature type="transmembrane region" description="Helical" evidence="7">
    <location>
        <begin position="266"/>
        <end position="287"/>
    </location>
</feature>
<dbReference type="SUPFAM" id="SSF161098">
    <property type="entry name" value="MetI-like"/>
    <property type="match status" value="1"/>
</dbReference>
<dbReference type="InterPro" id="IPR035906">
    <property type="entry name" value="MetI-like_sf"/>
</dbReference>
<sequence>MRTGLMKTLAPWIFVGPAVVAVIVFLYGPMIASLVLSFLDWNLLSPDVGFAGTRHYQAVAASHDFRLSAWNTLLYCLVLIPAQILLPLGFALMIHGVRGSRMGPIYRGALFLPTIVAYSVAGVAWSWLLNPVNGLFNEVLSALGLPRSRWHTDPQLALLCVSLVTFWKSFGLNMLLWLAALTTVPQSLIEAARLDGARPRRIFFNITLPLISPTAFFIAVTTLFSVLDDIVGVVDVLTGGGPAGSSSNLLYYLWQQGLGFFQFGQASAVAMILIVAVLLVTWAQFALVERKVHYE</sequence>
<dbReference type="Gene3D" id="1.10.3720.10">
    <property type="entry name" value="MetI-like"/>
    <property type="match status" value="1"/>
</dbReference>
<dbReference type="InterPro" id="IPR051393">
    <property type="entry name" value="ABC_transporter_permease"/>
</dbReference>
<evidence type="ECO:0000259" key="8">
    <source>
        <dbReference type="PROSITE" id="PS50928"/>
    </source>
</evidence>
<evidence type="ECO:0000256" key="7">
    <source>
        <dbReference type="RuleBase" id="RU363032"/>
    </source>
</evidence>
<evidence type="ECO:0000256" key="4">
    <source>
        <dbReference type="ARBA" id="ARBA00022692"/>
    </source>
</evidence>
<organism evidence="9 10">
    <name type="scientific">Paracoccus aminophilus JCM 7686</name>
    <dbReference type="NCBI Taxonomy" id="1367847"/>
    <lineage>
        <taxon>Bacteria</taxon>
        <taxon>Pseudomonadati</taxon>
        <taxon>Pseudomonadota</taxon>
        <taxon>Alphaproteobacteria</taxon>
        <taxon>Rhodobacterales</taxon>
        <taxon>Paracoccaceae</taxon>
        <taxon>Paracoccus</taxon>
    </lineage>
</organism>
<keyword evidence="10" id="KW-1185">Reference proteome</keyword>
<feature type="transmembrane region" description="Helical" evidence="7">
    <location>
        <begin position="156"/>
        <end position="181"/>
    </location>
</feature>
<keyword evidence="2 7" id="KW-0813">Transport</keyword>
<keyword evidence="5 7" id="KW-1133">Transmembrane helix</keyword>
<proteinExistence type="inferred from homology"/>
<feature type="domain" description="ABC transmembrane type-1" evidence="8">
    <location>
        <begin position="69"/>
        <end position="284"/>
    </location>
</feature>
<keyword evidence="4 7" id="KW-0812">Transmembrane</keyword>
<keyword evidence="6 7" id="KW-0472">Membrane</keyword>
<feature type="transmembrane region" description="Helical" evidence="7">
    <location>
        <begin position="202"/>
        <end position="224"/>
    </location>
</feature>
<feature type="transmembrane region" description="Helical" evidence="7">
    <location>
        <begin position="109"/>
        <end position="128"/>
    </location>
</feature>
<gene>
    <name evidence="9" type="ORF">JCM7686_1465</name>
</gene>
<feature type="transmembrane region" description="Helical" evidence="7">
    <location>
        <begin position="12"/>
        <end position="39"/>
    </location>
</feature>
<dbReference type="Pfam" id="PF00528">
    <property type="entry name" value="BPD_transp_1"/>
    <property type="match status" value="1"/>
</dbReference>
<evidence type="ECO:0000256" key="5">
    <source>
        <dbReference type="ARBA" id="ARBA00022989"/>
    </source>
</evidence>
<dbReference type="PATRIC" id="fig|1367847.3.peg.1437"/>
<reference evidence="9 10" key="1">
    <citation type="journal article" date="2014" name="BMC Genomics">
        <title>Architecture and functions of a multipartite genome of the methylotrophic bacterium Paracoccus aminophilus JCM 7686, containing primary and secondary chromids.</title>
        <authorList>
            <person name="Dziewit L."/>
            <person name="Czarnecki J."/>
            <person name="Wibberg D."/>
            <person name="Radlinska M."/>
            <person name="Mrozek P."/>
            <person name="Szymczak M."/>
            <person name="Schluter A."/>
            <person name="Puhler A."/>
            <person name="Bartosik D."/>
        </authorList>
    </citation>
    <scope>NUCLEOTIDE SEQUENCE [LARGE SCALE GENOMIC DNA]</scope>
    <source>
        <strain evidence="9">JCM 7686</strain>
    </source>
</reference>
<dbReference type="EMBL" id="CP006650">
    <property type="protein sequence ID" value="AGT08566.1"/>
    <property type="molecule type" value="Genomic_DNA"/>
</dbReference>
<dbReference type="STRING" id="1367847.JCM7686_1465"/>
<evidence type="ECO:0000256" key="1">
    <source>
        <dbReference type="ARBA" id="ARBA00004651"/>
    </source>
</evidence>
<keyword evidence="3" id="KW-1003">Cell membrane</keyword>
<evidence type="ECO:0000313" key="9">
    <source>
        <dbReference type="EMBL" id="AGT08566.1"/>
    </source>
</evidence>
<feature type="transmembrane region" description="Helical" evidence="7">
    <location>
        <begin position="72"/>
        <end position="97"/>
    </location>
</feature>
<comment type="subcellular location">
    <subcellularLocation>
        <location evidence="1 7">Cell membrane</location>
        <topology evidence="1 7">Multi-pass membrane protein</topology>
    </subcellularLocation>
</comment>
<dbReference type="PROSITE" id="PS50928">
    <property type="entry name" value="ABC_TM1"/>
    <property type="match status" value="1"/>
</dbReference>
<evidence type="ECO:0000256" key="2">
    <source>
        <dbReference type="ARBA" id="ARBA00022448"/>
    </source>
</evidence>
<evidence type="ECO:0000256" key="3">
    <source>
        <dbReference type="ARBA" id="ARBA00022475"/>
    </source>
</evidence>
<dbReference type="AlphaFoldDB" id="S5YTN8"/>
<dbReference type="Proteomes" id="UP000015480">
    <property type="component" value="Chromosome"/>
</dbReference>
<dbReference type="KEGG" id="pami:JCM7686_1465"/>
<dbReference type="eggNOG" id="COG1175">
    <property type="taxonomic scope" value="Bacteria"/>
</dbReference>
<dbReference type="PANTHER" id="PTHR30193">
    <property type="entry name" value="ABC TRANSPORTER PERMEASE PROTEIN"/>
    <property type="match status" value="1"/>
</dbReference>
<dbReference type="InterPro" id="IPR000515">
    <property type="entry name" value="MetI-like"/>
</dbReference>
<accession>S5YTN8</accession>
<dbReference type="GO" id="GO:0005886">
    <property type="term" value="C:plasma membrane"/>
    <property type="evidence" value="ECO:0007669"/>
    <property type="project" value="UniProtKB-SubCell"/>
</dbReference>
<protein>
    <submittedName>
        <fullName evidence="9">sn-glycerol-3-phosphate transport system permease protein</fullName>
    </submittedName>
</protein>
<name>S5YTN8_PARAH</name>
<evidence type="ECO:0000313" key="10">
    <source>
        <dbReference type="Proteomes" id="UP000015480"/>
    </source>
</evidence>
<dbReference type="GO" id="GO:0055085">
    <property type="term" value="P:transmembrane transport"/>
    <property type="evidence" value="ECO:0007669"/>
    <property type="project" value="InterPro"/>
</dbReference>
<dbReference type="PANTHER" id="PTHR30193:SF37">
    <property type="entry name" value="INNER MEMBRANE ABC TRANSPORTER PERMEASE PROTEIN YCJO"/>
    <property type="match status" value="1"/>
</dbReference>
<dbReference type="HOGENOM" id="CLU_016047_0_2_5"/>
<dbReference type="CDD" id="cd06261">
    <property type="entry name" value="TM_PBP2"/>
    <property type="match status" value="1"/>
</dbReference>
<comment type="similarity">
    <text evidence="7">Belongs to the binding-protein-dependent transport system permease family.</text>
</comment>